<dbReference type="GO" id="GO:0008168">
    <property type="term" value="F:methyltransferase activity"/>
    <property type="evidence" value="ECO:0007669"/>
    <property type="project" value="UniProtKB-KW"/>
</dbReference>
<comment type="similarity">
    <text evidence="1">Belongs to the methyltransferase superfamily. LaeA methyltransferase family.</text>
</comment>
<evidence type="ECO:0000256" key="1">
    <source>
        <dbReference type="ARBA" id="ARBA00038158"/>
    </source>
</evidence>
<sequence length="365" mass="40656">MADTSSKPAASAEVAASPQSPSSPPKSVASPNSPSSPPPEPELAAPLEVDEEDEVNDPTLDGQLSSFTASLSSSVLDYPVEHGRRYHAYRKGSYLFPNDDREAERLDVMHQLTTQTIGGLYLAPVDKEIVHNILDIGTGTGSLAIELAEEFPNARVLGCDLSPIQPSWVPPNVQFEVDDVESEWLYPFKFDLIINRCMAGSIGDWNALSKKIYDNLTPGGWVEFQDYDIDYRSDDRSLTEDHHFRKWNKVLVKALTDIDRDPCPGPKLRSYAEKAGFVNIREEVFKVPLGPWAKDPYLKHIGMINLVQMLDGLEAFSLKVFDMIGYSEAETQVLLAKVRDEVKGRAFHAYEKIHVVYGQKPESTT</sequence>
<evidence type="ECO:0000256" key="2">
    <source>
        <dbReference type="SAM" id="MobiDB-lite"/>
    </source>
</evidence>
<feature type="region of interest" description="Disordered" evidence="2">
    <location>
        <begin position="1"/>
        <end position="60"/>
    </location>
</feature>
<dbReference type="Proteomes" id="UP001187682">
    <property type="component" value="Unassembled WGS sequence"/>
</dbReference>
<name>A0AAE8N2C1_9PEZI</name>
<organism evidence="3 4">
    <name type="scientific">Cephalotrichum gorgonifer</name>
    <dbReference type="NCBI Taxonomy" id="2041049"/>
    <lineage>
        <taxon>Eukaryota</taxon>
        <taxon>Fungi</taxon>
        <taxon>Dikarya</taxon>
        <taxon>Ascomycota</taxon>
        <taxon>Pezizomycotina</taxon>
        <taxon>Sordariomycetes</taxon>
        <taxon>Hypocreomycetidae</taxon>
        <taxon>Microascales</taxon>
        <taxon>Microascaceae</taxon>
        <taxon>Cephalotrichum</taxon>
    </lineage>
</organism>
<reference evidence="3" key="1">
    <citation type="submission" date="2018-03" db="EMBL/GenBank/DDBJ databases">
        <authorList>
            <person name="Guldener U."/>
        </authorList>
    </citation>
    <scope>NUCLEOTIDE SEQUENCE</scope>
</reference>
<protein>
    <submittedName>
        <fullName evidence="3">Related to methyltransferase</fullName>
    </submittedName>
</protein>
<dbReference type="AlphaFoldDB" id="A0AAE8N2C1"/>
<dbReference type="PANTHER" id="PTHR43591">
    <property type="entry name" value="METHYLTRANSFERASE"/>
    <property type="match status" value="1"/>
</dbReference>
<dbReference type="Pfam" id="PF13489">
    <property type="entry name" value="Methyltransf_23"/>
    <property type="match status" value="1"/>
</dbReference>
<proteinExistence type="inferred from homology"/>
<keyword evidence="4" id="KW-1185">Reference proteome</keyword>
<comment type="caution">
    <text evidence="3">The sequence shown here is derived from an EMBL/GenBank/DDBJ whole genome shotgun (WGS) entry which is preliminary data.</text>
</comment>
<accession>A0AAE8N2C1</accession>
<dbReference type="Gene3D" id="3.40.50.150">
    <property type="entry name" value="Vaccinia Virus protein VP39"/>
    <property type="match status" value="1"/>
</dbReference>
<keyword evidence="3" id="KW-0808">Transferase</keyword>
<dbReference type="SUPFAM" id="SSF53335">
    <property type="entry name" value="S-adenosyl-L-methionine-dependent methyltransferases"/>
    <property type="match status" value="1"/>
</dbReference>
<dbReference type="EMBL" id="ONZQ02000008">
    <property type="protein sequence ID" value="SPO03565.1"/>
    <property type="molecule type" value="Genomic_DNA"/>
</dbReference>
<gene>
    <name evidence="3" type="ORF">DNG_06248</name>
</gene>
<dbReference type="CDD" id="cd02440">
    <property type="entry name" value="AdoMet_MTases"/>
    <property type="match status" value="1"/>
</dbReference>
<keyword evidence="3" id="KW-0489">Methyltransferase</keyword>
<dbReference type="GO" id="GO:0032259">
    <property type="term" value="P:methylation"/>
    <property type="evidence" value="ECO:0007669"/>
    <property type="project" value="UniProtKB-KW"/>
</dbReference>
<feature type="compositionally biased region" description="Low complexity" evidence="2">
    <location>
        <begin position="1"/>
        <end position="33"/>
    </location>
</feature>
<dbReference type="InterPro" id="IPR029063">
    <property type="entry name" value="SAM-dependent_MTases_sf"/>
</dbReference>
<evidence type="ECO:0000313" key="3">
    <source>
        <dbReference type="EMBL" id="SPO03565.1"/>
    </source>
</evidence>
<evidence type="ECO:0000313" key="4">
    <source>
        <dbReference type="Proteomes" id="UP001187682"/>
    </source>
</evidence>
<dbReference type="PANTHER" id="PTHR43591:SF24">
    <property type="entry name" value="2-METHOXY-6-POLYPRENYL-1,4-BENZOQUINOL METHYLASE, MITOCHONDRIAL"/>
    <property type="match status" value="1"/>
</dbReference>